<evidence type="ECO:0000256" key="4">
    <source>
        <dbReference type="ARBA" id="ARBA00023163"/>
    </source>
</evidence>
<dbReference type="InterPro" id="IPR003441">
    <property type="entry name" value="NAC-dom"/>
</dbReference>
<keyword evidence="2" id="KW-0805">Transcription regulation</keyword>
<dbReference type="Gene3D" id="2.170.150.80">
    <property type="entry name" value="NAC domain"/>
    <property type="match status" value="1"/>
</dbReference>
<reference evidence="8" key="1">
    <citation type="submission" date="2019-11" db="EMBL/GenBank/DDBJ databases">
        <authorList>
            <person name="Liu Y."/>
            <person name="Hou J."/>
            <person name="Li T.-Q."/>
            <person name="Guan C.-H."/>
            <person name="Wu X."/>
            <person name="Wu H.-Z."/>
            <person name="Ling F."/>
            <person name="Zhang R."/>
            <person name="Shi X.-G."/>
            <person name="Ren J.-P."/>
            <person name="Chen E.-F."/>
            <person name="Sun J.-M."/>
        </authorList>
    </citation>
    <scope>NUCLEOTIDE SEQUENCE</scope>
    <source>
        <strain evidence="8">Adult_tree_wgs_1</strain>
        <tissue evidence="8">Leaves</tissue>
    </source>
</reference>
<dbReference type="InterPro" id="IPR036093">
    <property type="entry name" value="NAC_dom_sf"/>
</dbReference>
<dbReference type="PROSITE" id="PS51005">
    <property type="entry name" value="NAC"/>
    <property type="match status" value="1"/>
</dbReference>
<protein>
    <recommendedName>
        <fullName evidence="7">NAC domain-containing protein</fullName>
    </recommendedName>
</protein>
<evidence type="ECO:0000313" key="9">
    <source>
        <dbReference type="Proteomes" id="UP000626092"/>
    </source>
</evidence>
<feature type="compositionally biased region" description="Polar residues" evidence="6">
    <location>
        <begin position="177"/>
        <end position="188"/>
    </location>
</feature>
<dbReference type="AlphaFoldDB" id="A0A834GWR4"/>
<dbReference type="SUPFAM" id="SSF101941">
    <property type="entry name" value="NAC domain"/>
    <property type="match status" value="1"/>
</dbReference>
<keyword evidence="3" id="KW-0238">DNA-binding</keyword>
<dbReference type="Proteomes" id="UP000626092">
    <property type="component" value="Unassembled WGS sequence"/>
</dbReference>
<evidence type="ECO:0000256" key="6">
    <source>
        <dbReference type="SAM" id="MobiDB-lite"/>
    </source>
</evidence>
<dbReference type="GO" id="GO:0006355">
    <property type="term" value="P:regulation of DNA-templated transcription"/>
    <property type="evidence" value="ECO:0007669"/>
    <property type="project" value="InterPro"/>
</dbReference>
<accession>A0A834GWR4</accession>
<evidence type="ECO:0000256" key="3">
    <source>
        <dbReference type="ARBA" id="ARBA00023125"/>
    </source>
</evidence>
<evidence type="ECO:0000313" key="8">
    <source>
        <dbReference type="EMBL" id="KAF7142531.1"/>
    </source>
</evidence>
<feature type="domain" description="NAC" evidence="7">
    <location>
        <begin position="11"/>
        <end position="165"/>
    </location>
</feature>
<evidence type="ECO:0000256" key="2">
    <source>
        <dbReference type="ARBA" id="ARBA00023015"/>
    </source>
</evidence>
<dbReference type="PANTHER" id="PTHR31719">
    <property type="entry name" value="NAC TRANSCRIPTION FACTOR 56"/>
    <property type="match status" value="1"/>
</dbReference>
<keyword evidence="5" id="KW-0539">Nucleus</keyword>
<keyword evidence="9" id="KW-1185">Reference proteome</keyword>
<gene>
    <name evidence="8" type="ORF">RHSIM_Rhsim05G0183100</name>
</gene>
<dbReference type="FunFam" id="2.170.150.80:FF:000008">
    <property type="entry name" value="NAC domain-containing protein 72-like"/>
    <property type="match status" value="1"/>
</dbReference>
<sequence>MDNTSSTHMQLPPGFRFHPSDEELIVYYLRNKATSSPLPASIIAEVDLYKFNPWELPRKALFGEEEWYFFTPRDRKYPNGVRPNRMAGSGYWKATGTDKPIVSSWDATILGVKKGLVFYIGRPPRGIKTDWSMHEYRMPQATMLNSRQKGLMRLDDWVLCRVQQKSNKPRISGDAQYGSNNDPFGNSQKEYKPCSTNEKVKLEMIRDFLDRDCVVLPLIFASQDLTSLDTVSNLSFEASKTSTTGSETYSEPNYSHYSVLPCDSMTDGQKRKAAEGDQYESFIQPNKKLTNRDDQFSDVTAELNLRNRNRSEGNNLTASQWSSVIQYQELLGLHRR</sequence>
<proteinExistence type="predicted"/>
<dbReference type="OrthoDB" id="1921961at2759"/>
<organism evidence="8 9">
    <name type="scientific">Rhododendron simsii</name>
    <name type="common">Sims's rhododendron</name>
    <dbReference type="NCBI Taxonomy" id="118357"/>
    <lineage>
        <taxon>Eukaryota</taxon>
        <taxon>Viridiplantae</taxon>
        <taxon>Streptophyta</taxon>
        <taxon>Embryophyta</taxon>
        <taxon>Tracheophyta</taxon>
        <taxon>Spermatophyta</taxon>
        <taxon>Magnoliopsida</taxon>
        <taxon>eudicotyledons</taxon>
        <taxon>Gunneridae</taxon>
        <taxon>Pentapetalae</taxon>
        <taxon>asterids</taxon>
        <taxon>Ericales</taxon>
        <taxon>Ericaceae</taxon>
        <taxon>Ericoideae</taxon>
        <taxon>Rhodoreae</taxon>
        <taxon>Rhododendron</taxon>
    </lineage>
</organism>
<dbReference type="GO" id="GO:0003677">
    <property type="term" value="F:DNA binding"/>
    <property type="evidence" value="ECO:0007669"/>
    <property type="project" value="UniProtKB-KW"/>
</dbReference>
<dbReference type="PANTHER" id="PTHR31719:SF245">
    <property type="entry name" value="NAC DOMAIN-CONTAINING PROTEIN-RELATED"/>
    <property type="match status" value="1"/>
</dbReference>
<dbReference type="EMBL" id="WJXA01000005">
    <property type="protein sequence ID" value="KAF7142531.1"/>
    <property type="molecule type" value="Genomic_DNA"/>
</dbReference>
<dbReference type="Pfam" id="PF02365">
    <property type="entry name" value="NAM"/>
    <property type="match status" value="1"/>
</dbReference>
<evidence type="ECO:0000256" key="1">
    <source>
        <dbReference type="ARBA" id="ARBA00004123"/>
    </source>
</evidence>
<name>A0A834GWR4_RHOSS</name>
<evidence type="ECO:0000259" key="7">
    <source>
        <dbReference type="PROSITE" id="PS51005"/>
    </source>
</evidence>
<comment type="subcellular location">
    <subcellularLocation>
        <location evidence="1">Nucleus</location>
    </subcellularLocation>
</comment>
<keyword evidence="4" id="KW-0804">Transcription</keyword>
<evidence type="ECO:0000256" key="5">
    <source>
        <dbReference type="ARBA" id="ARBA00023242"/>
    </source>
</evidence>
<comment type="caution">
    <text evidence="8">The sequence shown here is derived from an EMBL/GenBank/DDBJ whole genome shotgun (WGS) entry which is preliminary data.</text>
</comment>
<feature type="region of interest" description="Disordered" evidence="6">
    <location>
        <begin position="169"/>
        <end position="192"/>
    </location>
</feature>
<dbReference type="GO" id="GO:0005634">
    <property type="term" value="C:nucleus"/>
    <property type="evidence" value="ECO:0007669"/>
    <property type="project" value="UniProtKB-SubCell"/>
</dbReference>